<dbReference type="AlphaFoldDB" id="A0A1G9Z0F0"/>
<keyword evidence="3" id="KW-1185">Reference proteome</keyword>
<organism evidence="2 3">
    <name type="scientific">Nocardioides szechwanensis</name>
    <dbReference type="NCBI Taxonomy" id="1005944"/>
    <lineage>
        <taxon>Bacteria</taxon>
        <taxon>Bacillati</taxon>
        <taxon>Actinomycetota</taxon>
        <taxon>Actinomycetes</taxon>
        <taxon>Propionibacteriales</taxon>
        <taxon>Nocardioidaceae</taxon>
        <taxon>Nocardioides</taxon>
    </lineage>
</organism>
<feature type="chain" id="PRO_5011603766" evidence="1">
    <location>
        <begin position="27"/>
        <end position="131"/>
    </location>
</feature>
<protein>
    <submittedName>
        <fullName evidence="2">Uncharacterized protein</fullName>
    </submittedName>
</protein>
<accession>A0A1G9Z0F0</accession>
<gene>
    <name evidence="2" type="ORF">SAMN05192576_1545</name>
</gene>
<name>A0A1G9Z0F0_9ACTN</name>
<evidence type="ECO:0000313" key="3">
    <source>
        <dbReference type="Proteomes" id="UP000199004"/>
    </source>
</evidence>
<dbReference type="OrthoDB" id="3783159at2"/>
<dbReference type="Proteomes" id="UP000199004">
    <property type="component" value="Unassembled WGS sequence"/>
</dbReference>
<sequence length="131" mass="14398">MRSSRLIAILVALVFAALAPMSSAQATTTDSVYAKARVAHTIKHLQAAEIRQSGRFFVKGQVTTYPNKFVKLHKKKCDKCAWKPLKQTKTSGAGSFRMEFDGPRGSCYRLFVPGTAKYKPAYRPVGCIIAG</sequence>
<feature type="signal peptide" evidence="1">
    <location>
        <begin position="1"/>
        <end position="26"/>
    </location>
</feature>
<evidence type="ECO:0000256" key="1">
    <source>
        <dbReference type="SAM" id="SignalP"/>
    </source>
</evidence>
<proteinExistence type="predicted"/>
<dbReference type="EMBL" id="FNIC01000002">
    <property type="protein sequence ID" value="SDN14271.1"/>
    <property type="molecule type" value="Genomic_DNA"/>
</dbReference>
<evidence type="ECO:0000313" key="2">
    <source>
        <dbReference type="EMBL" id="SDN14271.1"/>
    </source>
</evidence>
<keyword evidence="1" id="KW-0732">Signal</keyword>
<reference evidence="2 3" key="1">
    <citation type="submission" date="2016-10" db="EMBL/GenBank/DDBJ databases">
        <authorList>
            <person name="de Groot N.N."/>
        </authorList>
    </citation>
    <scope>NUCLEOTIDE SEQUENCE [LARGE SCALE GENOMIC DNA]</scope>
    <source>
        <strain evidence="2 3">CGMCC 1.11147</strain>
    </source>
</reference>
<dbReference type="RefSeq" id="WP_091023439.1">
    <property type="nucleotide sequence ID" value="NZ_BKAE01000007.1"/>
</dbReference>
<dbReference type="STRING" id="1005944.SAMN05192576_1545"/>